<dbReference type="RefSeq" id="WP_171033772.1">
    <property type="nucleotide sequence ID" value="NZ_CP058350.1"/>
</dbReference>
<name>A0ABX6QIS6_9HYPH</name>
<sequence>MAENYFGLIEAVFVFGLAVAFYIWQMRDLKKENEKARRRAEEAAKKNEQP</sequence>
<feature type="transmembrane region" description="Helical" evidence="2">
    <location>
        <begin position="6"/>
        <end position="24"/>
    </location>
</feature>
<dbReference type="EMBL" id="CP058350">
    <property type="protein sequence ID" value="QLF68471.1"/>
    <property type="molecule type" value="Genomic_DNA"/>
</dbReference>
<evidence type="ECO:0000256" key="1">
    <source>
        <dbReference type="SAM" id="Coils"/>
    </source>
</evidence>
<keyword evidence="2" id="KW-1133">Transmembrane helix</keyword>
<proteinExistence type="predicted"/>
<keyword evidence="2" id="KW-0812">Transmembrane</keyword>
<keyword evidence="2" id="KW-0472">Membrane</keyword>
<organism evidence="3 4">
    <name type="scientific">Peteryoungia desertarenae</name>
    <dbReference type="NCBI Taxonomy" id="1813451"/>
    <lineage>
        <taxon>Bacteria</taxon>
        <taxon>Pseudomonadati</taxon>
        <taxon>Pseudomonadota</taxon>
        <taxon>Alphaproteobacteria</taxon>
        <taxon>Hyphomicrobiales</taxon>
        <taxon>Rhizobiaceae</taxon>
        <taxon>Peteryoungia</taxon>
    </lineage>
</organism>
<feature type="coiled-coil region" evidence="1">
    <location>
        <begin position="19"/>
        <end position="49"/>
    </location>
</feature>
<protein>
    <submittedName>
        <fullName evidence="3">Uncharacterized protein</fullName>
    </submittedName>
</protein>
<keyword evidence="1" id="KW-0175">Coiled coil</keyword>
<evidence type="ECO:0000313" key="3">
    <source>
        <dbReference type="EMBL" id="QLF68471.1"/>
    </source>
</evidence>
<dbReference type="Proteomes" id="UP000308530">
    <property type="component" value="Chromosome"/>
</dbReference>
<accession>A0ABX6QIS6</accession>
<keyword evidence="4" id="KW-1185">Reference proteome</keyword>
<gene>
    <name evidence="3" type="ORF">FE840_002295</name>
</gene>
<evidence type="ECO:0000256" key="2">
    <source>
        <dbReference type="SAM" id="Phobius"/>
    </source>
</evidence>
<reference evidence="3 4" key="1">
    <citation type="submission" date="2020-06" db="EMBL/GenBank/DDBJ databases">
        <title>Genome sequence of Rhizobium sp strain ADMK78.</title>
        <authorList>
            <person name="Rahi P."/>
        </authorList>
    </citation>
    <scope>NUCLEOTIDE SEQUENCE [LARGE SCALE GENOMIC DNA]</scope>
    <source>
        <strain evidence="3 4">ADMK78</strain>
    </source>
</reference>
<evidence type="ECO:0000313" key="4">
    <source>
        <dbReference type="Proteomes" id="UP000308530"/>
    </source>
</evidence>